<organism evidence="8 9">
    <name type="scientific">Daucus carota subsp. sativus</name>
    <name type="common">Carrot</name>
    <dbReference type="NCBI Taxonomy" id="79200"/>
    <lineage>
        <taxon>Eukaryota</taxon>
        <taxon>Viridiplantae</taxon>
        <taxon>Streptophyta</taxon>
        <taxon>Embryophyta</taxon>
        <taxon>Tracheophyta</taxon>
        <taxon>Spermatophyta</taxon>
        <taxon>Magnoliopsida</taxon>
        <taxon>eudicotyledons</taxon>
        <taxon>Gunneridae</taxon>
        <taxon>Pentapetalae</taxon>
        <taxon>asterids</taxon>
        <taxon>campanulids</taxon>
        <taxon>Apiales</taxon>
        <taxon>Apiaceae</taxon>
        <taxon>Apioideae</taxon>
        <taxon>Scandiceae</taxon>
        <taxon>Daucinae</taxon>
        <taxon>Daucus</taxon>
        <taxon>Daucus sect. Daucus</taxon>
    </lineage>
</organism>
<dbReference type="GO" id="GO:0006357">
    <property type="term" value="P:regulation of transcription by RNA polymerase II"/>
    <property type="evidence" value="ECO:0007669"/>
    <property type="project" value="TreeGrafter"/>
</dbReference>
<dbReference type="SMART" id="SM00320">
    <property type="entry name" value="WD40"/>
    <property type="match status" value="8"/>
</dbReference>
<dbReference type="PRINTS" id="PR00320">
    <property type="entry name" value="GPROTEINBRPT"/>
</dbReference>
<dbReference type="InterPro" id="IPR045183">
    <property type="entry name" value="Ebi-like"/>
</dbReference>
<dbReference type="SMART" id="SM00667">
    <property type="entry name" value="LisH"/>
    <property type="match status" value="1"/>
</dbReference>
<dbReference type="InterPro" id="IPR020472">
    <property type="entry name" value="WD40_PAC1"/>
</dbReference>
<dbReference type="InterPro" id="IPR015943">
    <property type="entry name" value="WD40/YVTN_repeat-like_dom_sf"/>
</dbReference>
<proteinExistence type="predicted"/>
<protein>
    <recommendedName>
        <fullName evidence="10">LisH domain-containing protein</fullName>
    </recommendedName>
</protein>
<dbReference type="InterPro" id="IPR019775">
    <property type="entry name" value="WD40_repeat_CS"/>
</dbReference>
<accession>A0AAF0WS05</accession>
<dbReference type="PROSITE" id="PS50896">
    <property type="entry name" value="LISH"/>
    <property type="match status" value="1"/>
</dbReference>
<evidence type="ECO:0000313" key="9">
    <source>
        <dbReference type="Proteomes" id="UP000077755"/>
    </source>
</evidence>
<dbReference type="AlphaFoldDB" id="A0AAF0WS05"/>
<dbReference type="Gene3D" id="1.20.960.30">
    <property type="match status" value="1"/>
</dbReference>
<evidence type="ECO:0000256" key="2">
    <source>
        <dbReference type="ARBA" id="ARBA00022574"/>
    </source>
</evidence>
<evidence type="ECO:0000256" key="1">
    <source>
        <dbReference type="ARBA" id="ARBA00004123"/>
    </source>
</evidence>
<dbReference type="PROSITE" id="PS50082">
    <property type="entry name" value="WD_REPEATS_2"/>
    <property type="match status" value="6"/>
</dbReference>
<reference evidence="8" key="1">
    <citation type="journal article" date="2016" name="Nat. Genet.">
        <title>A high-quality carrot genome assembly provides new insights into carotenoid accumulation and asterid genome evolution.</title>
        <authorList>
            <person name="Iorizzo M."/>
            <person name="Ellison S."/>
            <person name="Senalik D."/>
            <person name="Zeng P."/>
            <person name="Satapoomin P."/>
            <person name="Huang J."/>
            <person name="Bowman M."/>
            <person name="Iovene M."/>
            <person name="Sanseverino W."/>
            <person name="Cavagnaro P."/>
            <person name="Yildiz M."/>
            <person name="Macko-Podgorni A."/>
            <person name="Moranska E."/>
            <person name="Grzebelus E."/>
            <person name="Grzebelus D."/>
            <person name="Ashrafi H."/>
            <person name="Zheng Z."/>
            <person name="Cheng S."/>
            <person name="Spooner D."/>
            <person name="Van Deynze A."/>
            <person name="Simon P."/>
        </authorList>
    </citation>
    <scope>NUCLEOTIDE SEQUENCE</scope>
    <source>
        <tissue evidence="8">Leaf</tissue>
    </source>
</reference>
<evidence type="ECO:0000256" key="3">
    <source>
        <dbReference type="ARBA" id="ARBA00022737"/>
    </source>
</evidence>
<evidence type="ECO:0000256" key="5">
    <source>
        <dbReference type="ARBA" id="ARBA00023163"/>
    </source>
</evidence>
<dbReference type="GO" id="GO:0003714">
    <property type="term" value="F:transcription corepressor activity"/>
    <property type="evidence" value="ECO:0007669"/>
    <property type="project" value="InterPro"/>
</dbReference>
<sequence length="548" mass="60975">MVPPITPLELNLLIFRYFQDSGFTHSAFTLGCEAGLSDCPIDGNMVPPGALVKCITKGLQYLEMEANLSKRKADLDEDFSFIRPLDLITKNVNELRQMITERRKNRQKHVVKVINRKDGSRSRGVSEKGKLANEKEHEKYKHLGQSSGNAFVKDTEMVSAEEDKQLEIFGGSRPMHIATTPTPKHYAYGVLGVDVTILEGHASEVCACAWSPDGSLLASGSVDSTARIWKMAERINGGKSGDGNPNVFVLEHAQGRRNKNKIVTSVDWNGDGSLLATASYDGDARIWTLDGELKSTLRKHKNAVISIKWNKTSDYILTGSLDKTAIVWDVETNEVKQQFELHSGHVLDIDWRNNVSFAASTNKLIHVCKIGMNYPVKTFYGHQSEVNSIKWDPTGSLLASSSDDYTLKIWSLKQDNYIHDFTEHRKGVSTSRWSPTGQGTDNPNKQVLLASASFDSTVKLWDVEQGKLLSNFTGHRDAVYSIAFSPDGEYLASGCKDKSIHIWSVKTGKIVKSFKADGSIFEVCWNKEGDKVAACTNRKTVLVMDFRM</sequence>
<dbReference type="FunFam" id="1.20.960.30:FF:000001">
    <property type="entry name" value="F-box-like/WD repeat-containing protein TBL1XR1"/>
    <property type="match status" value="1"/>
</dbReference>
<gene>
    <name evidence="8" type="ORF">DCAR_0312319</name>
</gene>
<dbReference type="SUPFAM" id="SSF50978">
    <property type="entry name" value="WD40 repeat-like"/>
    <property type="match status" value="1"/>
</dbReference>
<dbReference type="EMBL" id="CP093345">
    <property type="protein sequence ID" value="WOG93040.1"/>
    <property type="molecule type" value="Genomic_DNA"/>
</dbReference>
<dbReference type="Gene3D" id="2.130.10.10">
    <property type="entry name" value="YVTN repeat-like/Quinoprotein amine dehydrogenase"/>
    <property type="match status" value="1"/>
</dbReference>
<reference evidence="8" key="2">
    <citation type="submission" date="2022-03" db="EMBL/GenBank/DDBJ databases">
        <title>Draft title - Genomic analysis of global carrot germplasm unveils the trajectory of domestication and the origin of high carotenoid orange carrot.</title>
        <authorList>
            <person name="Iorizzo M."/>
            <person name="Ellison S."/>
            <person name="Senalik D."/>
            <person name="Macko-Podgorni A."/>
            <person name="Grzebelus D."/>
            <person name="Bostan H."/>
            <person name="Rolling W."/>
            <person name="Curaba J."/>
            <person name="Simon P."/>
        </authorList>
    </citation>
    <scope>NUCLEOTIDE SEQUENCE</scope>
    <source>
        <tissue evidence="8">Leaf</tissue>
    </source>
</reference>
<dbReference type="CDD" id="cd00200">
    <property type="entry name" value="WD40"/>
    <property type="match status" value="1"/>
</dbReference>
<dbReference type="FunFam" id="2.130.10.10:FF:000218">
    <property type="entry name" value="WD40 repeat-containing protein HOS15"/>
    <property type="match status" value="1"/>
</dbReference>
<dbReference type="Pfam" id="PF00400">
    <property type="entry name" value="WD40"/>
    <property type="match status" value="6"/>
</dbReference>
<dbReference type="PANTHER" id="PTHR22846:SF2">
    <property type="entry name" value="F-BOX-LIKE_WD REPEAT-CONTAINING PROTEIN EBI"/>
    <property type="match status" value="1"/>
</dbReference>
<feature type="repeat" description="WD" evidence="7">
    <location>
        <begin position="256"/>
        <end position="290"/>
    </location>
</feature>
<feature type="repeat" description="WD" evidence="7">
    <location>
        <begin position="472"/>
        <end position="513"/>
    </location>
</feature>
<dbReference type="InterPro" id="IPR001680">
    <property type="entry name" value="WD40_rpt"/>
</dbReference>
<evidence type="ECO:0000313" key="8">
    <source>
        <dbReference type="EMBL" id="WOG93040.1"/>
    </source>
</evidence>
<keyword evidence="9" id="KW-1185">Reference proteome</keyword>
<comment type="subcellular location">
    <subcellularLocation>
        <location evidence="1">Nucleus</location>
    </subcellularLocation>
</comment>
<dbReference type="InterPro" id="IPR006594">
    <property type="entry name" value="LisH"/>
</dbReference>
<dbReference type="Proteomes" id="UP000077755">
    <property type="component" value="Chromosome 3"/>
</dbReference>
<feature type="repeat" description="WD" evidence="7">
    <location>
        <begin position="198"/>
        <end position="231"/>
    </location>
</feature>
<evidence type="ECO:0000256" key="7">
    <source>
        <dbReference type="PROSITE-ProRule" id="PRU00221"/>
    </source>
</evidence>
<keyword evidence="6" id="KW-0539">Nucleus</keyword>
<dbReference type="GO" id="GO:0000118">
    <property type="term" value="C:histone deacetylase complex"/>
    <property type="evidence" value="ECO:0007669"/>
    <property type="project" value="TreeGrafter"/>
</dbReference>
<keyword evidence="5" id="KW-0804">Transcription</keyword>
<name>A0AAF0WS05_DAUCS</name>
<feature type="repeat" description="WD" evidence="7">
    <location>
        <begin position="379"/>
        <end position="420"/>
    </location>
</feature>
<feature type="repeat" description="WD" evidence="7">
    <location>
        <begin position="421"/>
        <end position="471"/>
    </location>
</feature>
<keyword evidence="4" id="KW-0805">Transcription regulation</keyword>
<keyword evidence="3" id="KW-0677">Repeat</keyword>
<keyword evidence="2 7" id="KW-0853">WD repeat</keyword>
<dbReference type="PROSITE" id="PS00678">
    <property type="entry name" value="WD_REPEATS_1"/>
    <property type="match status" value="2"/>
</dbReference>
<dbReference type="Pfam" id="PF08513">
    <property type="entry name" value="LisH"/>
    <property type="match status" value="1"/>
</dbReference>
<feature type="repeat" description="WD" evidence="7">
    <location>
        <begin position="297"/>
        <end position="338"/>
    </location>
</feature>
<dbReference type="InterPro" id="IPR036322">
    <property type="entry name" value="WD40_repeat_dom_sf"/>
</dbReference>
<evidence type="ECO:0008006" key="10">
    <source>
        <dbReference type="Google" id="ProtNLM"/>
    </source>
</evidence>
<dbReference type="PROSITE" id="PS50294">
    <property type="entry name" value="WD_REPEATS_REGION"/>
    <property type="match status" value="5"/>
</dbReference>
<evidence type="ECO:0000256" key="6">
    <source>
        <dbReference type="ARBA" id="ARBA00023242"/>
    </source>
</evidence>
<dbReference type="PANTHER" id="PTHR22846">
    <property type="entry name" value="WD40 REPEAT PROTEIN"/>
    <property type="match status" value="1"/>
</dbReference>
<evidence type="ECO:0000256" key="4">
    <source>
        <dbReference type="ARBA" id="ARBA00023015"/>
    </source>
</evidence>